<dbReference type="OrthoDB" id="4822697at2759"/>
<accession>A0A010QYR0</accession>
<evidence type="ECO:0000313" key="2">
    <source>
        <dbReference type="Proteomes" id="UP000020467"/>
    </source>
</evidence>
<dbReference type="AlphaFoldDB" id="A0A010QYR0"/>
<protein>
    <submittedName>
        <fullName evidence="1">Uncharacterized protein</fullName>
    </submittedName>
</protein>
<sequence>MYNPNVRMISPDHSLTFTNLASKSFELTQHNVPTSPDVRMIQEISQATLTPRDGESLMSWTKGCYFGKSGFDDVMLCWQELEALTSFCIGVESPERGFFKPIQSHWKVKYNDGTTTKDWFFPSDNPSDPYTFPSSLDVDISVTSHAVKDQLELKITIKDKAPNSELKS</sequence>
<dbReference type="HOGENOM" id="CLU_104269_0_0_1"/>
<reference evidence="1 2" key="1">
    <citation type="submission" date="2014-02" db="EMBL/GenBank/DDBJ databases">
        <title>The genome sequence of Colletotrichum fioriniae PJ7.</title>
        <authorList>
            <person name="Baroncelli R."/>
            <person name="Thon M.R."/>
        </authorList>
    </citation>
    <scope>NUCLEOTIDE SEQUENCE [LARGE SCALE GENOMIC DNA]</scope>
    <source>
        <strain evidence="1 2">PJ7</strain>
    </source>
</reference>
<organism evidence="1 2">
    <name type="scientific">Colletotrichum fioriniae PJ7</name>
    <dbReference type="NCBI Taxonomy" id="1445577"/>
    <lineage>
        <taxon>Eukaryota</taxon>
        <taxon>Fungi</taxon>
        <taxon>Dikarya</taxon>
        <taxon>Ascomycota</taxon>
        <taxon>Pezizomycotina</taxon>
        <taxon>Sordariomycetes</taxon>
        <taxon>Hypocreomycetidae</taxon>
        <taxon>Glomerellales</taxon>
        <taxon>Glomerellaceae</taxon>
        <taxon>Colletotrichum</taxon>
        <taxon>Colletotrichum acutatum species complex</taxon>
    </lineage>
</organism>
<dbReference type="KEGG" id="cfj:CFIO01_11746"/>
<evidence type="ECO:0000313" key="1">
    <source>
        <dbReference type="EMBL" id="EXF73131.1"/>
    </source>
</evidence>
<dbReference type="EMBL" id="JARH01001081">
    <property type="protein sequence ID" value="EXF73131.1"/>
    <property type="molecule type" value="Genomic_DNA"/>
</dbReference>
<name>A0A010QYR0_9PEZI</name>
<dbReference type="Proteomes" id="UP000020467">
    <property type="component" value="Unassembled WGS sequence"/>
</dbReference>
<comment type="caution">
    <text evidence="1">The sequence shown here is derived from an EMBL/GenBank/DDBJ whole genome shotgun (WGS) entry which is preliminary data.</text>
</comment>
<proteinExistence type="predicted"/>
<dbReference type="eggNOG" id="ENOG502T45B">
    <property type="taxonomic scope" value="Eukaryota"/>
</dbReference>
<keyword evidence="2" id="KW-1185">Reference proteome</keyword>
<gene>
    <name evidence="1" type="ORF">CFIO01_11746</name>
</gene>